<dbReference type="InterPro" id="IPR023996">
    <property type="entry name" value="TonB-dep_OMP_SusC/RagA"/>
</dbReference>
<sequence>MRKILQLTCLISMFFVGTLGENLYAQREQENDSTTDSVTEQKGILIKGVIKDAENGLGISGINIAAGNYASAISNDDGTFEINVPHLDALLTIQGQEYQAKVYPVQQQKENIEIFLFEANYSQFYQQADLAGPEKIQFENSGASTVTSLEKSQWGNPVQESVSNLLQGRIPGLNIVRKSGVPGSGSYITIRGINSLYGTNKPLIVVDGMIYDDEDYGSGIIQNHSSSPLTDIDVKDIEDVTVLKDGSALYGTKGGNGVIIINTTRPNQLSTKIDFTMYGGVNQTPDQLPVLGVDQYRTYLSQIFATQENGQAQLQNQPWMIDDPNNGNYARYHNNTNWQDKVFRTGINQNYFLKVRGGDDIAKYGLSVGYLKSEGVMTKNDLERYNMRLNASLRLTEKLSMDARFSFVRNIQNQFDQGLAFKTNPLYLALTKAPFTSTNVISDAGEISPNLADVDILGIGNPIAIINEGIGRNENYRFFGNLHFRYVFNDTWNLNTILGLTYDKERENFFIPDLGIADIVLPTAIANNRSGSEVQRLYTLFTDTYLDYSKTINNSHSLDIRLGLRTQSNQSESDLGLGYNSATDDFKNVGAGSNLLRYVGGQLGDWNWLNAYMSNRYNYLNKYYLTLNASLDGSSRFGNEVNDGGINLGENSFAVLGSLSGAWLLSSEAFMQNATAIDLLKLRATLGFSGNDDIGNYTAQKFYVSQNLLGLQGLVRGNIGNPGLKWETVRKLNLGADISLFKERLNLSLDVYENTTSDMITYESVNEIAGFDYVVSNSGSMRTRGAELALNSRIINTSDLKLDFGVNLASYQNEITDLPGDPIFTNFGEATYITAQGYDANLFYGYKTNGVYATTATAQSEGLLKRMANGDLIPYQGGDVRFVDSNGDNIIDSQDKDIIGNPNPDLTGSFNASLKWKRFDLQALFTFSVGNDIYNGLRYNLEKMQGYENQTVSVTNRWITEGQQTNVPRAVWGDPMDNAAFSDRWIEDGSYLRLKTLVLGYNFEVKDWNYIKYIRLYASANNLLTFTDYLGFDPEFSPTNSIFGQGADTGLTPQFRSVQLGLRLGL</sequence>
<gene>
    <name evidence="9" type="ORF">DSL99_2832</name>
</gene>
<keyword evidence="4 7" id="KW-0812">Transmembrane</keyword>
<dbReference type="GO" id="GO:0009279">
    <property type="term" value="C:cell outer membrane"/>
    <property type="evidence" value="ECO:0007669"/>
    <property type="project" value="UniProtKB-SubCell"/>
</dbReference>
<evidence type="ECO:0000256" key="4">
    <source>
        <dbReference type="ARBA" id="ARBA00022692"/>
    </source>
</evidence>
<dbReference type="NCBIfam" id="TIGR04056">
    <property type="entry name" value="OMP_RagA_SusC"/>
    <property type="match status" value="1"/>
</dbReference>
<dbReference type="AlphaFoldDB" id="A0A4Q0PJJ3"/>
<evidence type="ECO:0000259" key="8">
    <source>
        <dbReference type="Pfam" id="PF07715"/>
    </source>
</evidence>
<name>A0A4Q0PJJ3_9FLAO</name>
<proteinExistence type="inferred from homology"/>
<reference evidence="9 10" key="1">
    <citation type="submission" date="2018-07" db="EMBL/GenBank/DDBJ databases">
        <title>Leeuwenhoekiella genomics.</title>
        <authorList>
            <person name="Tahon G."/>
            <person name="Willems A."/>
        </authorList>
    </citation>
    <scope>NUCLEOTIDE SEQUENCE [LARGE SCALE GENOMIC DNA]</scope>
    <source>
        <strain evidence="9 10">LMG 1345</strain>
    </source>
</reference>
<evidence type="ECO:0000256" key="3">
    <source>
        <dbReference type="ARBA" id="ARBA00022452"/>
    </source>
</evidence>
<keyword evidence="3 7" id="KW-1134">Transmembrane beta strand</keyword>
<organism evidence="9 10">
    <name type="scientific">Leeuwenhoekiella marinoflava</name>
    <dbReference type="NCBI Taxonomy" id="988"/>
    <lineage>
        <taxon>Bacteria</taxon>
        <taxon>Pseudomonadati</taxon>
        <taxon>Bacteroidota</taxon>
        <taxon>Flavobacteriia</taxon>
        <taxon>Flavobacteriales</taxon>
        <taxon>Flavobacteriaceae</taxon>
        <taxon>Leeuwenhoekiella</taxon>
    </lineage>
</organism>
<keyword evidence="6 7" id="KW-0998">Cell outer membrane</keyword>
<dbReference type="InterPro" id="IPR039426">
    <property type="entry name" value="TonB-dep_rcpt-like"/>
</dbReference>
<dbReference type="InterPro" id="IPR008969">
    <property type="entry name" value="CarboxyPept-like_regulatory"/>
</dbReference>
<evidence type="ECO:0000313" key="10">
    <source>
        <dbReference type="Proteomes" id="UP000290608"/>
    </source>
</evidence>
<dbReference type="STRING" id="1122159.SAMN02745246_03125"/>
<evidence type="ECO:0000256" key="5">
    <source>
        <dbReference type="ARBA" id="ARBA00023136"/>
    </source>
</evidence>
<feature type="domain" description="TonB-dependent receptor plug" evidence="8">
    <location>
        <begin position="143"/>
        <end position="258"/>
    </location>
</feature>
<dbReference type="SUPFAM" id="SSF56935">
    <property type="entry name" value="Porins"/>
    <property type="match status" value="1"/>
</dbReference>
<protein>
    <submittedName>
        <fullName evidence="9">TonB-linked SusC/RagA family outer membrane protein</fullName>
    </submittedName>
</protein>
<evidence type="ECO:0000256" key="7">
    <source>
        <dbReference type="PROSITE-ProRule" id="PRU01360"/>
    </source>
</evidence>
<keyword evidence="2 7" id="KW-0813">Transport</keyword>
<dbReference type="RefSeq" id="WP_073100227.1">
    <property type="nucleotide sequence ID" value="NZ_QOVL01000014.1"/>
</dbReference>
<dbReference type="SUPFAM" id="SSF49464">
    <property type="entry name" value="Carboxypeptidase regulatory domain-like"/>
    <property type="match status" value="1"/>
</dbReference>
<evidence type="ECO:0000256" key="6">
    <source>
        <dbReference type="ARBA" id="ARBA00023237"/>
    </source>
</evidence>
<dbReference type="InterPro" id="IPR037066">
    <property type="entry name" value="Plug_dom_sf"/>
</dbReference>
<evidence type="ECO:0000256" key="1">
    <source>
        <dbReference type="ARBA" id="ARBA00004571"/>
    </source>
</evidence>
<comment type="caution">
    <text evidence="9">The sequence shown here is derived from an EMBL/GenBank/DDBJ whole genome shotgun (WGS) entry which is preliminary data.</text>
</comment>
<evidence type="ECO:0000256" key="2">
    <source>
        <dbReference type="ARBA" id="ARBA00022448"/>
    </source>
</evidence>
<dbReference type="PROSITE" id="PS52016">
    <property type="entry name" value="TONB_DEPENDENT_REC_3"/>
    <property type="match status" value="1"/>
</dbReference>
<dbReference type="InterPro" id="IPR036942">
    <property type="entry name" value="Beta-barrel_TonB_sf"/>
</dbReference>
<dbReference type="Gene3D" id="2.170.130.10">
    <property type="entry name" value="TonB-dependent receptor, plug domain"/>
    <property type="match status" value="1"/>
</dbReference>
<keyword evidence="5 7" id="KW-0472">Membrane</keyword>
<dbReference type="EMBL" id="QOVL01000014">
    <property type="protein sequence ID" value="RXG27608.1"/>
    <property type="molecule type" value="Genomic_DNA"/>
</dbReference>
<dbReference type="Gene3D" id="2.40.170.20">
    <property type="entry name" value="TonB-dependent receptor, beta-barrel domain"/>
    <property type="match status" value="1"/>
</dbReference>
<dbReference type="Proteomes" id="UP000290608">
    <property type="component" value="Unassembled WGS sequence"/>
</dbReference>
<accession>A0A4Q0PJJ3</accession>
<comment type="subcellular location">
    <subcellularLocation>
        <location evidence="1 7">Cell outer membrane</location>
        <topology evidence="1 7">Multi-pass membrane protein</topology>
    </subcellularLocation>
</comment>
<comment type="similarity">
    <text evidence="7">Belongs to the TonB-dependent receptor family.</text>
</comment>
<dbReference type="InterPro" id="IPR012910">
    <property type="entry name" value="Plug_dom"/>
</dbReference>
<dbReference type="Pfam" id="PF07715">
    <property type="entry name" value="Plug"/>
    <property type="match status" value="1"/>
</dbReference>
<evidence type="ECO:0000313" key="9">
    <source>
        <dbReference type="EMBL" id="RXG27608.1"/>
    </source>
</evidence>